<proteinExistence type="predicted"/>
<keyword evidence="10" id="KW-1185">Reference proteome</keyword>
<dbReference type="InterPro" id="IPR001254">
    <property type="entry name" value="Trypsin_dom"/>
</dbReference>
<dbReference type="Ensembl" id="ENSSPUT00000003255.1">
    <property type="protein sequence ID" value="ENSSPUP00000003065.1"/>
    <property type="gene ID" value="ENSSPUG00000002359.1"/>
</dbReference>
<dbReference type="FunFam" id="2.10.25.10:FF:000480">
    <property type="entry name" value="Protein Z, vitamin K-dependent plasma glycoprotein"/>
    <property type="match status" value="1"/>
</dbReference>
<protein>
    <recommendedName>
        <fullName evidence="8">EGF-like domain-containing protein</fullName>
    </recommendedName>
</protein>
<reference evidence="9" key="1">
    <citation type="submission" date="2025-08" db="UniProtKB">
        <authorList>
            <consortium name="Ensembl"/>
        </authorList>
    </citation>
    <scope>IDENTIFICATION</scope>
</reference>
<keyword evidence="2" id="KW-0301">Gamma-carboxyglutamic acid</keyword>
<dbReference type="Proteomes" id="UP000694392">
    <property type="component" value="Unplaced"/>
</dbReference>
<dbReference type="InterPro" id="IPR000294">
    <property type="entry name" value="GLA_domain"/>
</dbReference>
<keyword evidence="3" id="KW-0964">Secreted</keyword>
<comment type="subcellular location">
    <subcellularLocation>
        <location evidence="1">Secreted</location>
    </subcellularLocation>
</comment>
<dbReference type="InterPro" id="IPR009003">
    <property type="entry name" value="Peptidase_S1_PA"/>
</dbReference>
<dbReference type="PANTHER" id="PTHR24278:SF20">
    <property type="entry name" value="VITAMIN K-DEPENDENT PROTEIN Z"/>
    <property type="match status" value="1"/>
</dbReference>
<comment type="caution">
    <text evidence="7">Lacks conserved residue(s) required for the propagation of feature annotation.</text>
</comment>
<reference evidence="9" key="2">
    <citation type="submission" date="2025-09" db="UniProtKB">
        <authorList>
            <consortium name="Ensembl"/>
        </authorList>
    </citation>
    <scope>IDENTIFICATION</scope>
</reference>
<dbReference type="GO" id="GO:0044469">
    <property type="term" value="P:venom-mediated blood coagulation"/>
    <property type="evidence" value="ECO:0007669"/>
    <property type="project" value="UniProtKB-ARBA"/>
</dbReference>
<evidence type="ECO:0000256" key="7">
    <source>
        <dbReference type="PROSITE-ProRule" id="PRU00076"/>
    </source>
</evidence>
<dbReference type="GO" id="GO:0007596">
    <property type="term" value="P:blood coagulation"/>
    <property type="evidence" value="ECO:0007669"/>
    <property type="project" value="TreeGrafter"/>
</dbReference>
<dbReference type="PROSITE" id="PS00022">
    <property type="entry name" value="EGF_1"/>
    <property type="match status" value="1"/>
</dbReference>
<keyword evidence="5 7" id="KW-1015">Disulfide bond</keyword>
<dbReference type="Pfam" id="PF14670">
    <property type="entry name" value="FXa_inhibition"/>
    <property type="match status" value="1"/>
</dbReference>
<dbReference type="FunFam" id="2.10.25.10:FF:000162">
    <property type="entry name" value="Coagulation factor X (Predicted)"/>
    <property type="match status" value="1"/>
</dbReference>
<evidence type="ECO:0000256" key="4">
    <source>
        <dbReference type="ARBA" id="ARBA00022837"/>
    </source>
</evidence>
<dbReference type="SUPFAM" id="SSF50494">
    <property type="entry name" value="Trypsin-like serine proteases"/>
    <property type="match status" value="1"/>
</dbReference>
<dbReference type="CDD" id="cd00054">
    <property type="entry name" value="EGF_CA"/>
    <property type="match status" value="1"/>
</dbReference>
<evidence type="ECO:0000256" key="1">
    <source>
        <dbReference type="ARBA" id="ARBA00004613"/>
    </source>
</evidence>
<evidence type="ECO:0000259" key="8">
    <source>
        <dbReference type="PROSITE" id="PS50026"/>
    </source>
</evidence>
<dbReference type="InterPro" id="IPR001881">
    <property type="entry name" value="EGF-like_Ca-bd_dom"/>
</dbReference>
<dbReference type="PANTHER" id="PTHR24278">
    <property type="entry name" value="COAGULATION FACTOR"/>
    <property type="match status" value="1"/>
</dbReference>
<dbReference type="GeneTree" id="ENSGT00940000154505"/>
<keyword evidence="4" id="KW-0106">Calcium</keyword>
<dbReference type="Pfam" id="PF00008">
    <property type="entry name" value="EGF"/>
    <property type="match status" value="1"/>
</dbReference>
<evidence type="ECO:0000256" key="6">
    <source>
        <dbReference type="ARBA" id="ARBA00023180"/>
    </source>
</evidence>
<evidence type="ECO:0000313" key="9">
    <source>
        <dbReference type="Ensembl" id="ENSSPUP00000003065.1"/>
    </source>
</evidence>
<evidence type="ECO:0000256" key="3">
    <source>
        <dbReference type="ARBA" id="ARBA00022525"/>
    </source>
</evidence>
<dbReference type="AlphaFoldDB" id="A0A8D0GAG7"/>
<sequence>CGGCSILLPGRWGIQLTSVSFVFLTADKAKQVIPRHKRGTSIFIEEIFQGDLEREEVFEDNEKSDQFWNGYFGGRQCSSNPCLHNGVCVDSIRSFTCSCADGYEGDNCAYAKNECRHKTGEGCQHFCYPEPDSYRCSCANGYELGKDNRSCVPQDPCTCGRLDDNVEVKMCETWERLHRGFPWQVLLLNSEGKGFCGGVLLKSNFVLTTAKCTLPHMGSPIRVVIGR</sequence>
<evidence type="ECO:0000313" key="10">
    <source>
        <dbReference type="Proteomes" id="UP000694392"/>
    </source>
</evidence>
<dbReference type="InterPro" id="IPR043504">
    <property type="entry name" value="Peptidase_S1_PA_chymotrypsin"/>
</dbReference>
<dbReference type="Gene3D" id="2.40.10.10">
    <property type="entry name" value="Trypsin-like serine proteases"/>
    <property type="match status" value="1"/>
</dbReference>
<dbReference type="InterPro" id="IPR000742">
    <property type="entry name" value="EGF"/>
</dbReference>
<dbReference type="PROSITE" id="PS00010">
    <property type="entry name" value="ASX_HYDROXYL"/>
    <property type="match status" value="1"/>
</dbReference>
<feature type="domain" description="EGF-like" evidence="8">
    <location>
        <begin position="73"/>
        <end position="109"/>
    </location>
</feature>
<dbReference type="SMART" id="SM00069">
    <property type="entry name" value="GLA"/>
    <property type="match status" value="1"/>
</dbReference>
<dbReference type="Pfam" id="PF00089">
    <property type="entry name" value="Trypsin"/>
    <property type="match status" value="1"/>
</dbReference>
<keyword evidence="7" id="KW-0245">EGF-like domain</keyword>
<dbReference type="GO" id="GO:0004252">
    <property type="term" value="F:serine-type endopeptidase activity"/>
    <property type="evidence" value="ECO:0007669"/>
    <property type="project" value="InterPro"/>
</dbReference>
<accession>A0A8D0GAG7</accession>
<keyword evidence="6" id="KW-0325">Glycoprotein</keyword>
<dbReference type="InterPro" id="IPR000152">
    <property type="entry name" value="EGF-type_Asp/Asn_hydroxyl_site"/>
</dbReference>
<dbReference type="InterPro" id="IPR050442">
    <property type="entry name" value="Peptidase_S1_coag_factors"/>
</dbReference>
<dbReference type="Gene3D" id="2.10.25.10">
    <property type="entry name" value="Laminin"/>
    <property type="match status" value="2"/>
</dbReference>
<evidence type="ECO:0000256" key="5">
    <source>
        <dbReference type="ARBA" id="ARBA00023157"/>
    </source>
</evidence>
<dbReference type="SUPFAM" id="SSF57196">
    <property type="entry name" value="EGF/Laminin"/>
    <property type="match status" value="1"/>
</dbReference>
<name>A0A8D0GAG7_SPHPU</name>
<dbReference type="GO" id="GO:0005615">
    <property type="term" value="C:extracellular space"/>
    <property type="evidence" value="ECO:0007669"/>
    <property type="project" value="TreeGrafter"/>
</dbReference>
<dbReference type="PROSITE" id="PS01186">
    <property type="entry name" value="EGF_2"/>
    <property type="match status" value="2"/>
</dbReference>
<dbReference type="GO" id="GO:0005509">
    <property type="term" value="F:calcium ion binding"/>
    <property type="evidence" value="ECO:0007669"/>
    <property type="project" value="InterPro"/>
</dbReference>
<dbReference type="PROSITE" id="PS50026">
    <property type="entry name" value="EGF_3"/>
    <property type="match status" value="1"/>
</dbReference>
<organism evidence="9 10">
    <name type="scientific">Sphenodon punctatus</name>
    <name type="common">Tuatara</name>
    <name type="synonym">Hatteria punctata</name>
    <dbReference type="NCBI Taxonomy" id="8508"/>
    <lineage>
        <taxon>Eukaryota</taxon>
        <taxon>Metazoa</taxon>
        <taxon>Chordata</taxon>
        <taxon>Craniata</taxon>
        <taxon>Vertebrata</taxon>
        <taxon>Euteleostomi</taxon>
        <taxon>Lepidosauria</taxon>
        <taxon>Sphenodontia</taxon>
        <taxon>Sphenodontidae</taxon>
        <taxon>Sphenodon</taxon>
    </lineage>
</organism>
<dbReference type="SUPFAM" id="SSF57630">
    <property type="entry name" value="GLA-domain"/>
    <property type="match status" value="1"/>
</dbReference>
<feature type="disulfide bond" evidence="7">
    <location>
        <begin position="99"/>
        <end position="108"/>
    </location>
</feature>
<dbReference type="SMART" id="SM00181">
    <property type="entry name" value="EGF"/>
    <property type="match status" value="2"/>
</dbReference>
<evidence type="ECO:0000256" key="2">
    <source>
        <dbReference type="ARBA" id="ARBA00022479"/>
    </source>
</evidence>
<dbReference type="GO" id="GO:0006508">
    <property type="term" value="P:proteolysis"/>
    <property type="evidence" value="ECO:0007669"/>
    <property type="project" value="InterPro"/>
</dbReference>
<dbReference type="SMART" id="SM00179">
    <property type="entry name" value="EGF_CA"/>
    <property type="match status" value="2"/>
</dbReference>
<dbReference type="InterPro" id="IPR035972">
    <property type="entry name" value="GLA-like_dom_SF"/>
</dbReference>